<dbReference type="InterPro" id="IPR001497">
    <property type="entry name" value="MethylDNA_cys_MeTrfase_AS"/>
</dbReference>
<keyword evidence="6 9" id="KW-0227">DNA damage</keyword>
<keyword evidence="5 9" id="KW-0808">Transferase</keyword>
<organism evidence="12 17">
    <name type="scientific">Parabacteroides distasonis</name>
    <dbReference type="NCBI Taxonomy" id="823"/>
    <lineage>
        <taxon>Bacteria</taxon>
        <taxon>Pseudomonadati</taxon>
        <taxon>Bacteroidota</taxon>
        <taxon>Bacteroidia</taxon>
        <taxon>Bacteroidales</taxon>
        <taxon>Tannerellaceae</taxon>
        <taxon>Parabacteroides</taxon>
    </lineage>
</organism>
<dbReference type="GO" id="GO:0003908">
    <property type="term" value="F:methylated-DNA-[protein]-cysteine S-methyltransferase activity"/>
    <property type="evidence" value="ECO:0007669"/>
    <property type="project" value="UniProtKB-UniRule"/>
</dbReference>
<dbReference type="InterPro" id="IPR008332">
    <property type="entry name" value="MethylG_MeTrfase_N"/>
</dbReference>
<dbReference type="PANTHER" id="PTHR10815">
    <property type="entry name" value="METHYLATED-DNA--PROTEIN-CYSTEINE METHYLTRANSFERASE"/>
    <property type="match status" value="1"/>
</dbReference>
<evidence type="ECO:0000313" key="21">
    <source>
        <dbReference type="Proteomes" id="UP000471216"/>
    </source>
</evidence>
<comment type="function">
    <text evidence="9">Involved in the cellular defense against the biological effects of O6-methylguanine (O6-MeG) and O4-methylthymine (O4-MeT) in DNA. Repairs the methylated nucleobase in DNA by stoichiometrically transferring the methyl group to a cysteine residue in the enzyme. This is a suicide reaction: the enzyme is irreversibly inactivated.</text>
</comment>
<dbReference type="InterPro" id="IPR023546">
    <property type="entry name" value="MGMT"/>
</dbReference>
<evidence type="ECO:0000313" key="15">
    <source>
        <dbReference type="EMBL" id="MRZ56791.1"/>
    </source>
</evidence>
<dbReference type="EC" id="2.1.1.63" evidence="9"/>
<evidence type="ECO:0000259" key="11">
    <source>
        <dbReference type="Pfam" id="PF02870"/>
    </source>
</evidence>
<evidence type="ECO:0000313" key="13">
    <source>
        <dbReference type="EMBL" id="MRY86869.1"/>
    </source>
</evidence>
<dbReference type="GeneID" id="93524414"/>
<evidence type="ECO:0000256" key="6">
    <source>
        <dbReference type="ARBA" id="ARBA00022763"/>
    </source>
</evidence>
<feature type="domain" description="Methylguanine DNA methyltransferase ribonuclease-like" evidence="11">
    <location>
        <begin position="4"/>
        <end position="72"/>
    </location>
</feature>
<dbReference type="EMBL" id="CZBM01000014">
    <property type="protein sequence ID" value="CUQ46348.1"/>
    <property type="molecule type" value="Genomic_DNA"/>
</dbReference>
<evidence type="ECO:0000256" key="7">
    <source>
        <dbReference type="ARBA" id="ARBA00023204"/>
    </source>
</evidence>
<dbReference type="Proteomes" id="UP000432516">
    <property type="component" value="Unassembled WGS sequence"/>
</dbReference>
<comment type="catalytic activity">
    <reaction evidence="8 9">
        <text>a 6-O-methyl-2'-deoxyguanosine in DNA + L-cysteinyl-[protein] = S-methyl-L-cysteinyl-[protein] + a 2'-deoxyguanosine in DNA</text>
        <dbReference type="Rhea" id="RHEA:24000"/>
        <dbReference type="Rhea" id="RHEA-COMP:10131"/>
        <dbReference type="Rhea" id="RHEA-COMP:10132"/>
        <dbReference type="Rhea" id="RHEA-COMP:11367"/>
        <dbReference type="Rhea" id="RHEA-COMP:11368"/>
        <dbReference type="ChEBI" id="CHEBI:29950"/>
        <dbReference type="ChEBI" id="CHEBI:82612"/>
        <dbReference type="ChEBI" id="CHEBI:85445"/>
        <dbReference type="ChEBI" id="CHEBI:85448"/>
        <dbReference type="EC" id="2.1.1.63"/>
    </reaction>
</comment>
<comment type="subcellular location">
    <subcellularLocation>
        <location evidence="9">Cytoplasm</location>
    </subcellularLocation>
</comment>
<sequence length="167" mass="18451">MQYTDKYRSPLGEITLASDGDHLTGLWFDGQKYFAATLSAEHQERELPIFEQAKEWLDSYFMGKIPSFTPPIHLEDTPFRLAVWDLLSKIPYGEVVTYKELAGEIARQKGIPSMSTQAIGGAVGHNPISIIIPCHRVVGSDGSLTGYAGGIDKKRSLLTIERAPKVS</sequence>
<dbReference type="InterPro" id="IPR036217">
    <property type="entry name" value="MethylDNA_cys_MeTrfase_DNAb"/>
</dbReference>
<evidence type="ECO:0000256" key="3">
    <source>
        <dbReference type="ARBA" id="ARBA00022490"/>
    </source>
</evidence>
<dbReference type="InterPro" id="IPR036388">
    <property type="entry name" value="WH-like_DNA-bd_sf"/>
</dbReference>
<dbReference type="InterPro" id="IPR036631">
    <property type="entry name" value="MGMT_N_sf"/>
</dbReference>
<dbReference type="NCBIfam" id="TIGR00589">
    <property type="entry name" value="ogt"/>
    <property type="match status" value="1"/>
</dbReference>
<dbReference type="EMBL" id="QSJN01000006">
    <property type="protein sequence ID" value="RHD74592.1"/>
    <property type="molecule type" value="Genomic_DNA"/>
</dbReference>
<evidence type="ECO:0000313" key="17">
    <source>
        <dbReference type="Proteomes" id="UP000095332"/>
    </source>
</evidence>
<dbReference type="Proteomes" id="UP000095332">
    <property type="component" value="Unassembled WGS sequence"/>
</dbReference>
<dbReference type="Proteomes" id="UP000284660">
    <property type="component" value="Unassembled WGS sequence"/>
</dbReference>
<evidence type="ECO:0000313" key="18">
    <source>
        <dbReference type="Proteomes" id="UP000284660"/>
    </source>
</evidence>
<evidence type="ECO:0000256" key="5">
    <source>
        <dbReference type="ARBA" id="ARBA00022679"/>
    </source>
</evidence>
<accession>A0A174WP64</accession>
<reference evidence="16 18" key="2">
    <citation type="submission" date="2018-08" db="EMBL/GenBank/DDBJ databases">
        <title>A genome reference for cultivated species of the human gut microbiota.</title>
        <authorList>
            <person name="Zou Y."/>
            <person name="Xue W."/>
            <person name="Luo G."/>
        </authorList>
    </citation>
    <scope>NUCLEOTIDE SEQUENCE [LARGE SCALE GENOMIC DNA]</scope>
    <source>
        <strain evidence="16 18">AM30-4</strain>
    </source>
</reference>
<dbReference type="Proteomes" id="UP000471216">
    <property type="component" value="Unassembled WGS sequence"/>
</dbReference>
<dbReference type="HAMAP" id="MF_00772">
    <property type="entry name" value="OGT"/>
    <property type="match status" value="1"/>
</dbReference>
<evidence type="ECO:0000313" key="20">
    <source>
        <dbReference type="Proteomes" id="UP000450599"/>
    </source>
</evidence>
<comment type="similarity">
    <text evidence="2 9">Belongs to the MGMT family.</text>
</comment>
<evidence type="ECO:0000313" key="12">
    <source>
        <dbReference type="EMBL" id="CUQ46348.1"/>
    </source>
</evidence>
<dbReference type="FunFam" id="1.10.10.10:FF:000214">
    <property type="entry name" value="Methylated-DNA--protein-cysteine methyltransferase"/>
    <property type="match status" value="1"/>
</dbReference>
<dbReference type="Proteomes" id="UP000450599">
    <property type="component" value="Unassembled WGS sequence"/>
</dbReference>
<dbReference type="AlphaFoldDB" id="A0A174WP64"/>
<name>A0A174WP64_PARDI</name>
<dbReference type="Gene3D" id="1.10.10.10">
    <property type="entry name" value="Winged helix-like DNA-binding domain superfamily/Winged helix DNA-binding domain"/>
    <property type="match status" value="1"/>
</dbReference>
<dbReference type="Pfam" id="PF01035">
    <property type="entry name" value="DNA_binding_1"/>
    <property type="match status" value="1"/>
</dbReference>
<evidence type="ECO:0000256" key="4">
    <source>
        <dbReference type="ARBA" id="ARBA00022603"/>
    </source>
</evidence>
<evidence type="ECO:0000256" key="8">
    <source>
        <dbReference type="ARBA" id="ARBA00049348"/>
    </source>
</evidence>
<dbReference type="SUPFAM" id="SSF46767">
    <property type="entry name" value="Methylated DNA-protein cysteine methyltransferase, C-terminal domain"/>
    <property type="match status" value="1"/>
</dbReference>
<comment type="catalytic activity">
    <reaction evidence="1 9">
        <text>a 4-O-methyl-thymidine in DNA + L-cysteinyl-[protein] = a thymidine in DNA + S-methyl-L-cysteinyl-[protein]</text>
        <dbReference type="Rhea" id="RHEA:53428"/>
        <dbReference type="Rhea" id="RHEA-COMP:10131"/>
        <dbReference type="Rhea" id="RHEA-COMP:10132"/>
        <dbReference type="Rhea" id="RHEA-COMP:13555"/>
        <dbReference type="Rhea" id="RHEA-COMP:13556"/>
        <dbReference type="ChEBI" id="CHEBI:29950"/>
        <dbReference type="ChEBI" id="CHEBI:82612"/>
        <dbReference type="ChEBI" id="CHEBI:137386"/>
        <dbReference type="ChEBI" id="CHEBI:137387"/>
        <dbReference type="EC" id="2.1.1.63"/>
    </reaction>
</comment>
<dbReference type="EMBL" id="WKMW01000035">
    <property type="protein sequence ID" value="MRY86869.1"/>
    <property type="molecule type" value="Genomic_DNA"/>
</dbReference>
<evidence type="ECO:0000313" key="14">
    <source>
        <dbReference type="EMBL" id="MRZ08745.1"/>
    </source>
</evidence>
<keyword evidence="4 9" id="KW-0489">Methyltransferase</keyword>
<feature type="domain" description="Methylated-DNA-[protein]-cysteine S-methyltransferase DNA binding" evidence="10">
    <location>
        <begin position="78"/>
        <end position="162"/>
    </location>
</feature>
<reference evidence="12 17" key="1">
    <citation type="submission" date="2015-09" db="EMBL/GenBank/DDBJ databases">
        <authorList>
            <consortium name="Pathogen Informatics"/>
        </authorList>
    </citation>
    <scope>NUCLEOTIDE SEQUENCE [LARGE SCALE GENOMIC DNA]</scope>
    <source>
        <strain evidence="12 17">2789STDY5834948</strain>
    </source>
</reference>
<dbReference type="Gene3D" id="3.30.160.70">
    <property type="entry name" value="Methylated DNA-protein cysteine methyltransferase domain"/>
    <property type="match status" value="1"/>
</dbReference>
<proteinExistence type="inferred from homology"/>
<dbReference type="InterPro" id="IPR014048">
    <property type="entry name" value="MethylDNA_cys_MeTrfase_DNA-bd"/>
</dbReference>
<dbReference type="GO" id="GO:0032259">
    <property type="term" value="P:methylation"/>
    <property type="evidence" value="ECO:0007669"/>
    <property type="project" value="UniProtKB-KW"/>
</dbReference>
<reference evidence="19 20" key="3">
    <citation type="journal article" date="2019" name="Nat. Med.">
        <title>A library of human gut bacterial isolates paired with longitudinal multiomics data enables mechanistic microbiome research.</title>
        <authorList>
            <person name="Poyet M."/>
            <person name="Groussin M."/>
            <person name="Gibbons S.M."/>
            <person name="Avila-Pacheco J."/>
            <person name="Jiang X."/>
            <person name="Kearney S.M."/>
            <person name="Perrotta A.R."/>
            <person name="Berdy B."/>
            <person name="Zhao S."/>
            <person name="Lieberman T.D."/>
            <person name="Swanson P.K."/>
            <person name="Smith M."/>
            <person name="Roesemann S."/>
            <person name="Alexander J.E."/>
            <person name="Rich S.A."/>
            <person name="Livny J."/>
            <person name="Vlamakis H."/>
            <person name="Clish C."/>
            <person name="Bullock K."/>
            <person name="Deik A."/>
            <person name="Scott J."/>
            <person name="Pierce K.A."/>
            <person name="Xavier R.J."/>
            <person name="Alm E.J."/>
        </authorList>
    </citation>
    <scope>NUCLEOTIDE SEQUENCE [LARGE SCALE GENOMIC DNA]</scope>
    <source>
        <strain evidence="14 21">BIOML-A10</strain>
        <strain evidence="13 20">BIOML-A11</strain>
        <strain evidence="15 19">BIOML-A2</strain>
    </source>
</reference>
<evidence type="ECO:0000313" key="19">
    <source>
        <dbReference type="Proteomes" id="UP000432516"/>
    </source>
</evidence>
<dbReference type="GO" id="GO:0005737">
    <property type="term" value="C:cytoplasm"/>
    <property type="evidence" value="ECO:0007669"/>
    <property type="project" value="UniProtKB-SubCell"/>
</dbReference>
<dbReference type="RefSeq" id="WP_008780811.1">
    <property type="nucleotide sequence ID" value="NZ_BAABYH010000001.1"/>
</dbReference>
<evidence type="ECO:0000256" key="2">
    <source>
        <dbReference type="ARBA" id="ARBA00008711"/>
    </source>
</evidence>
<dbReference type="EMBL" id="WKNE01000021">
    <property type="protein sequence ID" value="MRZ56791.1"/>
    <property type="molecule type" value="Genomic_DNA"/>
</dbReference>
<evidence type="ECO:0000259" key="10">
    <source>
        <dbReference type="Pfam" id="PF01035"/>
    </source>
</evidence>
<dbReference type="GO" id="GO:0006307">
    <property type="term" value="P:DNA alkylation repair"/>
    <property type="evidence" value="ECO:0007669"/>
    <property type="project" value="UniProtKB-UniRule"/>
</dbReference>
<comment type="miscellaneous">
    <text evidence="9">This enzyme catalyzes only one turnover and therefore is not strictly catalytic. According to one definition, an enzyme is a biocatalyst that acts repeatedly and over many reaction cycles.</text>
</comment>
<dbReference type="PANTHER" id="PTHR10815:SF5">
    <property type="entry name" value="METHYLATED-DNA--PROTEIN-CYSTEINE METHYLTRANSFERASE"/>
    <property type="match status" value="1"/>
</dbReference>
<dbReference type="Pfam" id="PF02870">
    <property type="entry name" value="Methyltransf_1N"/>
    <property type="match status" value="1"/>
</dbReference>
<dbReference type="PROSITE" id="PS00374">
    <property type="entry name" value="MGMT"/>
    <property type="match status" value="1"/>
</dbReference>
<keyword evidence="3 9" id="KW-0963">Cytoplasm</keyword>
<keyword evidence="7 9" id="KW-0234">DNA repair</keyword>
<dbReference type="SUPFAM" id="SSF53155">
    <property type="entry name" value="Methylated DNA-protein cysteine methyltransferase domain"/>
    <property type="match status" value="1"/>
</dbReference>
<feature type="active site" description="Nucleophile; methyl group acceptor" evidence="9">
    <location>
        <position position="134"/>
    </location>
</feature>
<dbReference type="CDD" id="cd06445">
    <property type="entry name" value="ATase"/>
    <property type="match status" value="1"/>
</dbReference>
<dbReference type="EMBL" id="WKMX01000031">
    <property type="protein sequence ID" value="MRZ08745.1"/>
    <property type="molecule type" value="Genomic_DNA"/>
</dbReference>
<evidence type="ECO:0000256" key="9">
    <source>
        <dbReference type="HAMAP-Rule" id="MF_00772"/>
    </source>
</evidence>
<protein>
    <recommendedName>
        <fullName evidence="9">Methylated-DNA--protein-cysteine methyltransferase</fullName>
        <ecNumber evidence="9">2.1.1.63</ecNumber>
    </recommendedName>
    <alternativeName>
        <fullName evidence="9">6-O-methylguanine-DNA methyltransferase</fullName>
        <shortName evidence="9">MGMT</shortName>
    </alternativeName>
    <alternativeName>
        <fullName evidence="9">O-6-methylguanine-DNA-alkyltransferase</fullName>
    </alternativeName>
</protein>
<evidence type="ECO:0000256" key="1">
    <source>
        <dbReference type="ARBA" id="ARBA00001286"/>
    </source>
</evidence>
<evidence type="ECO:0000313" key="16">
    <source>
        <dbReference type="EMBL" id="RHD74592.1"/>
    </source>
</evidence>
<gene>
    <name evidence="12" type="primary">ogt_2</name>
    <name evidence="16" type="ORF">DW782_11410</name>
    <name evidence="12" type="ORF">ERS852560_03106</name>
    <name evidence="14" type="ORF">GKD54_21605</name>
    <name evidence="13" type="ORF">GKD58_21940</name>
    <name evidence="15" type="ORF">GKD68_19010</name>
</gene>